<evidence type="ECO:0000259" key="3">
    <source>
        <dbReference type="Pfam" id="PF19031"/>
    </source>
</evidence>
<evidence type="ECO:0000256" key="1">
    <source>
        <dbReference type="ARBA" id="ARBA00005352"/>
    </source>
</evidence>
<dbReference type="EMBL" id="JAPFFF010000004">
    <property type="protein sequence ID" value="KAK8890963.1"/>
    <property type="molecule type" value="Genomic_DNA"/>
</dbReference>
<comment type="similarity">
    <text evidence="1">Belongs to the CCZ1 family.</text>
</comment>
<dbReference type="PANTHER" id="PTHR13056:SF0">
    <property type="entry name" value="VACUOLAR FUSION PROTEIN CCZ1 HOMOLOG-RELATED"/>
    <property type="match status" value="1"/>
</dbReference>
<accession>A0ABR2KIH6</accession>
<proteinExistence type="inferred from homology"/>
<protein>
    <recommendedName>
        <fullName evidence="3">CCZ1/INTU/HSP4 first Longin domain-containing protein</fullName>
    </recommendedName>
</protein>
<comment type="caution">
    <text evidence="4">The sequence shown here is derived from an EMBL/GenBank/DDBJ whole genome shotgun (WGS) entry which is preliminary data.</text>
</comment>
<feature type="transmembrane region" description="Helical" evidence="2">
    <location>
        <begin position="384"/>
        <end position="405"/>
    </location>
</feature>
<organism evidence="4 5">
    <name type="scientific">Tritrichomonas musculus</name>
    <dbReference type="NCBI Taxonomy" id="1915356"/>
    <lineage>
        <taxon>Eukaryota</taxon>
        <taxon>Metamonada</taxon>
        <taxon>Parabasalia</taxon>
        <taxon>Tritrichomonadida</taxon>
        <taxon>Tritrichomonadidae</taxon>
        <taxon>Tritrichomonas</taxon>
    </lineage>
</organism>
<reference evidence="4 5" key="1">
    <citation type="submission" date="2024-04" db="EMBL/GenBank/DDBJ databases">
        <title>Tritrichomonas musculus Genome.</title>
        <authorList>
            <person name="Alves-Ferreira E."/>
            <person name="Grigg M."/>
            <person name="Lorenzi H."/>
            <person name="Galac M."/>
        </authorList>
    </citation>
    <scope>NUCLEOTIDE SEQUENCE [LARGE SCALE GENOMIC DNA]</scope>
    <source>
        <strain evidence="4 5">EAF2021</strain>
    </source>
</reference>
<feature type="domain" description="CCZ1/INTU/HSP4 first Longin" evidence="3">
    <location>
        <begin position="69"/>
        <end position="145"/>
    </location>
</feature>
<keyword evidence="2" id="KW-0472">Membrane</keyword>
<dbReference type="PANTHER" id="PTHR13056">
    <property type="entry name" value="VACUOLAR FUSION PROTEIN CCZ1 HOMOLOG-RELATED"/>
    <property type="match status" value="1"/>
</dbReference>
<gene>
    <name evidence="4" type="ORF">M9Y10_028164</name>
</gene>
<dbReference type="InterPro" id="IPR043987">
    <property type="entry name" value="CCZ1/INTU/HSP4_longin_1"/>
</dbReference>
<keyword evidence="5" id="KW-1185">Reference proteome</keyword>
<keyword evidence="2" id="KW-0812">Transmembrane</keyword>
<dbReference type="InterPro" id="IPR013176">
    <property type="entry name" value="Ccz1"/>
</dbReference>
<keyword evidence="2" id="KW-1133">Transmembrane helix</keyword>
<dbReference type="Pfam" id="PF19031">
    <property type="entry name" value="Intu_longin_1"/>
    <property type="match status" value="1"/>
</dbReference>
<dbReference type="Proteomes" id="UP001470230">
    <property type="component" value="Unassembled WGS sequence"/>
</dbReference>
<evidence type="ECO:0000313" key="5">
    <source>
        <dbReference type="Proteomes" id="UP001470230"/>
    </source>
</evidence>
<name>A0ABR2KIH6_9EUKA</name>
<evidence type="ECO:0000313" key="4">
    <source>
        <dbReference type="EMBL" id="KAK8890963.1"/>
    </source>
</evidence>
<sequence length="449" mass="52241">MKNLKLFDQESQITNLEYFIIFDGNVSEKEGAEPVIFYSINLNEFFNRNGKSDNSTNNANSIYNRPFFLVNYVGLLLTFIKFSRHFTQDIPCNYVRTDNHETSLLELDDQIWMSAQRQSSLSDPSNREILHSILCLCRNIYKLFFNPPKRDPTTNLVTPRSIKRMQMGFDMIVKSIACADLSFVHLFDSFFQLKLENKFLYLINQSVQQLKAKFPIAHIAILYSRYFIFSTFPVDIARTLSICLRMKLPYLFPRVLAKDDELLYWIIGLSKTERNTLALYSPPLFIYGKEYPLLALREKKLRFIITLQNTVCPSLTLLDRIPASLTPLRQLFRRVKLETKNGRKNGPYIVLENQSIQKFLFLTHEKLSDPFIPIAEKKIIQAHLFASNFSPLVTIVFPGAGYYIYFRRRGNDESLVICLNESKEVTQALKNSSELLIPENVKRPQIISK</sequence>
<evidence type="ECO:0000256" key="2">
    <source>
        <dbReference type="SAM" id="Phobius"/>
    </source>
</evidence>